<accession>A0A0H2S7Y6</accession>
<dbReference type="STRING" id="27342.A0A0H2S7Y6"/>
<evidence type="ECO:0000256" key="1">
    <source>
        <dbReference type="SAM" id="MobiDB-lite"/>
    </source>
</evidence>
<evidence type="ECO:0000313" key="2">
    <source>
        <dbReference type="EMBL" id="KLO20385.1"/>
    </source>
</evidence>
<dbReference type="Proteomes" id="UP000053477">
    <property type="component" value="Unassembled WGS sequence"/>
</dbReference>
<proteinExistence type="predicted"/>
<keyword evidence="3" id="KW-1185">Reference proteome</keyword>
<sequence>MAYYDLYNSAPGWGTQQYQFTTPPLPSYQPQPTWGGLDYYRAHGGLNDSSMYDYAWNKVRNYTGTGVGQDEASLYHRRAYGGFGDLQHMAPVEVGAAAAYEAWRNWKAHYGVYAQPISGDRDRQREALIGMAVAEAARLWQYTGRGGDQYSRLEASESAASTASLLLTQSWMYDTTYDDYDGGMDPYGYRGRLSRRNSMASLRGRSMSRPRTPYDGYAGSSYGGAYDSASVYGGADAYDGYAGSAYGAPGRMRSRSFSSVGAPGLMSTPSMSMPAAMTPSVSYAGSAAQSYAYPASNYGTPYTAQYATPGTVSVYSTPSRRRSRSRHRHGRHRHRHSSRGSGYYVASVAPTYGY</sequence>
<dbReference type="InParanoid" id="A0A0H2S7Y6"/>
<feature type="compositionally biased region" description="Basic residues" evidence="1">
    <location>
        <begin position="319"/>
        <end position="338"/>
    </location>
</feature>
<name>A0A0H2S7Y6_9AGAM</name>
<organism evidence="2 3">
    <name type="scientific">Schizopora paradoxa</name>
    <dbReference type="NCBI Taxonomy" id="27342"/>
    <lineage>
        <taxon>Eukaryota</taxon>
        <taxon>Fungi</taxon>
        <taxon>Dikarya</taxon>
        <taxon>Basidiomycota</taxon>
        <taxon>Agaricomycotina</taxon>
        <taxon>Agaricomycetes</taxon>
        <taxon>Hymenochaetales</taxon>
        <taxon>Schizoporaceae</taxon>
        <taxon>Schizopora</taxon>
    </lineage>
</organism>
<evidence type="ECO:0000313" key="3">
    <source>
        <dbReference type="Proteomes" id="UP000053477"/>
    </source>
</evidence>
<protein>
    <submittedName>
        <fullName evidence="2">Uncharacterized protein</fullName>
    </submittedName>
</protein>
<dbReference type="EMBL" id="KQ085882">
    <property type="protein sequence ID" value="KLO20385.1"/>
    <property type="molecule type" value="Genomic_DNA"/>
</dbReference>
<dbReference type="OrthoDB" id="2802356at2759"/>
<reference evidence="2 3" key="1">
    <citation type="submission" date="2015-04" db="EMBL/GenBank/DDBJ databases">
        <title>Complete genome sequence of Schizopora paradoxa KUC8140, a cosmopolitan wood degrader in East Asia.</title>
        <authorList>
            <consortium name="DOE Joint Genome Institute"/>
            <person name="Min B."/>
            <person name="Park H."/>
            <person name="Jang Y."/>
            <person name="Kim J.-J."/>
            <person name="Kim K.H."/>
            <person name="Pangilinan J."/>
            <person name="Lipzen A."/>
            <person name="Riley R."/>
            <person name="Grigoriev I.V."/>
            <person name="Spatafora J.W."/>
            <person name="Choi I.-G."/>
        </authorList>
    </citation>
    <scope>NUCLEOTIDE SEQUENCE [LARGE SCALE GENOMIC DNA]</scope>
    <source>
        <strain evidence="2 3">KUC8140</strain>
    </source>
</reference>
<feature type="region of interest" description="Disordered" evidence="1">
    <location>
        <begin position="312"/>
        <end position="342"/>
    </location>
</feature>
<dbReference type="AlphaFoldDB" id="A0A0H2S7Y6"/>
<gene>
    <name evidence="2" type="ORF">SCHPADRAFT_897682</name>
</gene>